<comment type="subunit">
    <text evidence="29">Interacts (via C-terminal) with CAMK2A; leading to the phosphorylation and inhibition of DAGLA enzymatic activity. Interacts (via PPXXF motif) with HOMER1 and HOMER2; this interaction is required for DAGLA membrane localization.</text>
</comment>
<dbReference type="Proteomes" id="UP000527355">
    <property type="component" value="Unassembled WGS sequence"/>
</dbReference>
<keyword evidence="37" id="KW-1185">Reference proteome</keyword>
<dbReference type="GO" id="GO:0031901">
    <property type="term" value="C:early endosome membrane"/>
    <property type="evidence" value="ECO:0007669"/>
    <property type="project" value="UniProtKB-SubCell"/>
</dbReference>
<reference evidence="36 37" key="1">
    <citation type="journal article" date="2020" name="Nature">
        <title>Six reference-quality genomes reveal evolution of bat adaptations.</title>
        <authorList>
            <person name="Jebb D."/>
            <person name="Huang Z."/>
            <person name="Pippel M."/>
            <person name="Hughes G.M."/>
            <person name="Lavrichenko K."/>
            <person name="Devanna P."/>
            <person name="Winkler S."/>
            <person name="Jermiin L.S."/>
            <person name="Skirmuntt E.C."/>
            <person name="Katzourakis A."/>
            <person name="Burkitt-Gray L."/>
            <person name="Ray D.A."/>
            <person name="Sullivan K.A.M."/>
            <person name="Roscito J.G."/>
            <person name="Kirilenko B.M."/>
            <person name="Davalos L.M."/>
            <person name="Corthals A.P."/>
            <person name="Power M.L."/>
            <person name="Jones G."/>
            <person name="Ransome R.D."/>
            <person name="Dechmann D.K.N."/>
            <person name="Locatelli A.G."/>
            <person name="Puechmaille S.J."/>
            <person name="Fedrigo O."/>
            <person name="Jarvis E.D."/>
            <person name="Hiller M."/>
            <person name="Vernes S.C."/>
            <person name="Myers E.W."/>
            <person name="Teeling E.C."/>
        </authorList>
    </citation>
    <scope>NUCLEOTIDE SEQUENCE [LARGE SCALE GENOMIC DNA]</scope>
    <source>
        <strain evidence="36">MMyoMyo1</strain>
        <tissue evidence="36">Flight muscle</tissue>
    </source>
</reference>
<evidence type="ECO:0000256" key="5">
    <source>
        <dbReference type="ARBA" id="ARBA00022475"/>
    </source>
</evidence>
<keyword evidence="15" id="KW-0443">Lipid metabolism</keyword>
<evidence type="ECO:0000259" key="35">
    <source>
        <dbReference type="Pfam" id="PF01764"/>
    </source>
</evidence>
<dbReference type="Gene3D" id="3.40.50.1820">
    <property type="entry name" value="alpha/beta hydrolase"/>
    <property type="match status" value="1"/>
</dbReference>
<evidence type="ECO:0000256" key="18">
    <source>
        <dbReference type="ARBA" id="ARBA00023257"/>
    </source>
</evidence>
<evidence type="ECO:0000256" key="17">
    <source>
        <dbReference type="ARBA" id="ARBA00023180"/>
    </source>
</evidence>
<comment type="catalytic activity">
    <reaction evidence="23">
        <text>1,2-di-(9Z-octadecenoyl)-sn-glycerol + H2O = 2-(9Z-octadecenoyl)-glycerol + (9Z)-octadecenoate + H(+)</text>
        <dbReference type="Rhea" id="RHEA:38511"/>
        <dbReference type="ChEBI" id="CHEBI:15377"/>
        <dbReference type="ChEBI" id="CHEBI:15378"/>
        <dbReference type="ChEBI" id="CHEBI:30823"/>
        <dbReference type="ChEBI" id="CHEBI:52333"/>
        <dbReference type="ChEBI" id="CHEBI:73990"/>
    </reaction>
    <physiologicalReaction direction="left-to-right" evidence="23">
        <dbReference type="Rhea" id="RHEA:38512"/>
    </physiologicalReaction>
</comment>
<evidence type="ECO:0000256" key="19">
    <source>
        <dbReference type="ARBA" id="ARBA00023273"/>
    </source>
</evidence>
<dbReference type="CDD" id="cd00519">
    <property type="entry name" value="Lipase_3"/>
    <property type="match status" value="1"/>
</dbReference>
<keyword evidence="6" id="KW-0597">Phosphoprotein</keyword>
<evidence type="ECO:0000256" key="11">
    <source>
        <dbReference type="ARBA" id="ARBA00022837"/>
    </source>
</evidence>
<feature type="compositionally biased region" description="Low complexity" evidence="33">
    <location>
        <begin position="369"/>
        <end position="391"/>
    </location>
</feature>
<dbReference type="SUPFAM" id="SSF53474">
    <property type="entry name" value="alpha/beta-Hydrolases"/>
    <property type="match status" value="1"/>
</dbReference>
<evidence type="ECO:0000256" key="34">
    <source>
        <dbReference type="SAM" id="Phobius"/>
    </source>
</evidence>
<keyword evidence="7 34" id="KW-0812">Transmembrane</keyword>
<evidence type="ECO:0000256" key="6">
    <source>
        <dbReference type="ARBA" id="ARBA00022553"/>
    </source>
</evidence>
<evidence type="ECO:0000256" key="32">
    <source>
        <dbReference type="ARBA" id="ARBA00082132"/>
    </source>
</evidence>
<dbReference type="EMBL" id="JABWUV010000027">
    <property type="protein sequence ID" value="KAF6275375.1"/>
    <property type="molecule type" value="Genomic_DNA"/>
</dbReference>
<dbReference type="GO" id="GO:0019369">
    <property type="term" value="P:arachidonate metabolic process"/>
    <property type="evidence" value="ECO:0007669"/>
    <property type="project" value="TreeGrafter"/>
</dbReference>
<evidence type="ECO:0000256" key="9">
    <source>
        <dbReference type="ARBA" id="ARBA00022753"/>
    </source>
</evidence>
<dbReference type="PANTHER" id="PTHR45792:SF8">
    <property type="entry name" value="DIACYLGLYCEROL LIPASE-ALPHA"/>
    <property type="match status" value="1"/>
</dbReference>
<dbReference type="Pfam" id="PF01764">
    <property type="entry name" value="Lipase_3"/>
    <property type="match status" value="1"/>
</dbReference>
<evidence type="ECO:0000256" key="7">
    <source>
        <dbReference type="ARBA" id="ARBA00022692"/>
    </source>
</evidence>
<evidence type="ECO:0000256" key="31">
    <source>
        <dbReference type="ARBA" id="ARBA00081678"/>
    </source>
</evidence>
<feature type="region of interest" description="Disordered" evidence="33">
    <location>
        <begin position="361"/>
        <end position="428"/>
    </location>
</feature>
<evidence type="ECO:0000256" key="33">
    <source>
        <dbReference type="SAM" id="MobiDB-lite"/>
    </source>
</evidence>
<keyword evidence="18" id="KW-0628">Postsynaptic cell membrane</keyword>
<evidence type="ECO:0000256" key="8">
    <source>
        <dbReference type="ARBA" id="ARBA00022723"/>
    </source>
</evidence>
<comment type="subcellular location">
    <subcellularLocation>
        <location evidence="2">Cell projection</location>
        <location evidence="2">Dendritic spine membrane</location>
        <topology evidence="2">Multi-pass membrane protein</topology>
    </subcellularLocation>
    <subcellularLocation>
        <location evidence="3">Early endosome membrane</location>
        <topology evidence="3">Multi-pass membrane protein</topology>
    </subcellularLocation>
    <subcellularLocation>
        <location evidence="22">Postsynaptic density membrane</location>
        <topology evidence="22">Multi-pass membrane protein</topology>
    </subcellularLocation>
</comment>
<evidence type="ECO:0000256" key="4">
    <source>
        <dbReference type="ARBA" id="ARBA00010701"/>
    </source>
</evidence>
<dbReference type="GO" id="GO:0046340">
    <property type="term" value="P:diacylglycerol catabolic process"/>
    <property type="evidence" value="ECO:0007669"/>
    <property type="project" value="TreeGrafter"/>
</dbReference>
<dbReference type="PANTHER" id="PTHR45792">
    <property type="entry name" value="DIACYLGLYCEROL LIPASE HOMOLOG-RELATED"/>
    <property type="match status" value="1"/>
</dbReference>
<keyword evidence="13 34" id="KW-1133">Transmembrane helix</keyword>
<protein>
    <recommendedName>
        <fullName evidence="30">Diacylglycerol lipase-alpha</fullName>
        <ecNumber evidence="21">3.1.1.116</ecNumber>
    </recommendedName>
    <alternativeName>
        <fullName evidence="32">Neural stem cell-derived dendrite regulator</fullName>
    </alternativeName>
    <alternativeName>
        <fullName evidence="31">Sn1-specific diacylglycerol lipase alpha</fullName>
    </alternativeName>
</protein>
<evidence type="ECO:0000256" key="13">
    <source>
        <dbReference type="ARBA" id="ARBA00022989"/>
    </source>
</evidence>
<evidence type="ECO:0000256" key="16">
    <source>
        <dbReference type="ARBA" id="ARBA00023136"/>
    </source>
</evidence>
<comment type="similarity">
    <text evidence="4">Belongs to the AB hydrolase superfamily. Lipase family.</text>
</comment>
<comment type="catalytic activity">
    <reaction evidence="25">
        <text>1-(9Z-octadecenoyl)-2-(9Z,12Z-octadecadienoyl)-sn-glycerol + H2O = 2-(9Z,12Z-octadecadienoyl)-glycerol + (9Z)-octadecenoate + H(+)</text>
        <dbReference type="Rhea" id="RHEA:38523"/>
        <dbReference type="ChEBI" id="CHEBI:15377"/>
        <dbReference type="ChEBI" id="CHEBI:15378"/>
        <dbReference type="ChEBI" id="CHEBI:30823"/>
        <dbReference type="ChEBI" id="CHEBI:75450"/>
        <dbReference type="ChEBI" id="CHEBI:75457"/>
    </reaction>
    <physiologicalReaction direction="left-to-right" evidence="25">
        <dbReference type="Rhea" id="RHEA:38524"/>
    </physiologicalReaction>
</comment>
<dbReference type="InterPro" id="IPR029058">
    <property type="entry name" value="AB_hydrolase_fold"/>
</dbReference>
<evidence type="ECO:0000256" key="2">
    <source>
        <dbReference type="ARBA" id="ARBA00004332"/>
    </source>
</evidence>
<evidence type="ECO:0000256" key="10">
    <source>
        <dbReference type="ARBA" id="ARBA00022801"/>
    </source>
</evidence>
<comment type="catalytic activity">
    <reaction evidence="27">
        <text>1-octadecanoyl-2-(5Z,8Z,11Z,14Z-eicosatetraenoyl)-sn-glycerol + H2O = 2-(5Z,8Z,11Z,14Z-eicosatetraenoyl)-glycerol + octadecanoate + H(+)</text>
        <dbReference type="Rhea" id="RHEA:38507"/>
        <dbReference type="ChEBI" id="CHEBI:15377"/>
        <dbReference type="ChEBI" id="CHEBI:15378"/>
        <dbReference type="ChEBI" id="CHEBI:25629"/>
        <dbReference type="ChEBI" id="CHEBI:52392"/>
        <dbReference type="ChEBI" id="CHEBI:75728"/>
    </reaction>
    <physiologicalReaction direction="left-to-right" evidence="27">
        <dbReference type="Rhea" id="RHEA:38508"/>
    </physiologicalReaction>
</comment>
<gene>
    <name evidence="36" type="ORF">mMyoMyo1_003631</name>
</gene>
<dbReference type="AlphaFoldDB" id="A0A7J7RHB9"/>
<keyword evidence="10" id="KW-0378">Hydrolase</keyword>
<dbReference type="GO" id="GO:0098921">
    <property type="term" value="P:retrograde trans-synaptic signaling by endocannabinoid"/>
    <property type="evidence" value="ECO:0007669"/>
    <property type="project" value="UniProtKB-ARBA"/>
</dbReference>
<dbReference type="GO" id="GO:0004465">
    <property type="term" value="F:lipoprotein lipase activity"/>
    <property type="evidence" value="ECO:0007669"/>
    <property type="project" value="TreeGrafter"/>
</dbReference>
<organism evidence="36 37">
    <name type="scientific">Myotis myotis</name>
    <name type="common">Greater mouse-eared bat</name>
    <name type="synonym">Vespertilio myotis</name>
    <dbReference type="NCBI Taxonomy" id="51298"/>
    <lineage>
        <taxon>Eukaryota</taxon>
        <taxon>Metazoa</taxon>
        <taxon>Chordata</taxon>
        <taxon>Craniata</taxon>
        <taxon>Vertebrata</taxon>
        <taxon>Euteleostomi</taxon>
        <taxon>Mammalia</taxon>
        <taxon>Eutheria</taxon>
        <taxon>Laurasiatheria</taxon>
        <taxon>Chiroptera</taxon>
        <taxon>Yangochiroptera</taxon>
        <taxon>Vespertilionidae</taxon>
        <taxon>Myotis</taxon>
    </lineage>
</organism>
<evidence type="ECO:0000313" key="36">
    <source>
        <dbReference type="EMBL" id="KAF6275375.1"/>
    </source>
</evidence>
<keyword evidence="17" id="KW-0325">Glycoprotein</keyword>
<sequence>MPVTRNTKYLDLKNSQEMLRYKEVCYYMLFALAAYGWPMYLMRKPACGLCQLARSCSCCLCPSRPRFAPGVTIEEDNCCGCNAIAIRRHFLDENLTAVDIVYTSCHDAVYETPFYVAVDHDKKKVVISIRGTLSPKDALTDLTGDAERLPVEGHHGTWLGHKGMVLSAEYIKKKLEQEMVLSQAFGRDLGRGTKHYGLIVVGHSLGAGTAAILSFLLRPQYPTLKCFAYSPPGGLLSEDAMEYSKEFVTAVVLGKDLVPRIGLSQLEGFRRQLLDVLQRSTKPKWRIIVGATKCIPKSELPEEAEVTAMANTRLWTHPSSFQDLYCMVVPESPTSDYAEGPKSPSQQEILLRAQFEPNLVPKPPRRFAGSADPSSGISLSPSFPLSSSGELMDLTPTSLSSQDCLDKIRTPSLPGAAGAQEDLAISAR</sequence>
<dbReference type="GO" id="GO:0032591">
    <property type="term" value="C:dendritic spine membrane"/>
    <property type="evidence" value="ECO:0007669"/>
    <property type="project" value="UniProtKB-SubCell"/>
</dbReference>
<dbReference type="InterPro" id="IPR002921">
    <property type="entry name" value="Fungal_lipase-type"/>
</dbReference>
<keyword evidence="11" id="KW-0106">Calcium</keyword>
<evidence type="ECO:0000256" key="3">
    <source>
        <dbReference type="ARBA" id="ARBA00004520"/>
    </source>
</evidence>
<dbReference type="InterPro" id="IPR052214">
    <property type="entry name" value="DAG_Lipase-Related"/>
</dbReference>
<proteinExistence type="inferred from homology"/>
<keyword evidence="8" id="KW-0479">Metal-binding</keyword>
<dbReference type="FunFam" id="3.40.50.1820:FF:000015">
    <property type="entry name" value="Sn1-specific diacylglycerol lipase alpha"/>
    <property type="match status" value="1"/>
</dbReference>
<dbReference type="GO" id="GO:0098839">
    <property type="term" value="C:postsynaptic density membrane"/>
    <property type="evidence" value="ECO:0007669"/>
    <property type="project" value="UniProtKB-SubCell"/>
</dbReference>
<comment type="catalytic activity">
    <reaction evidence="24">
        <text>1-(9Z-octadecenoyl)-2-octadecanoyl-sn-glycerol + H2O = 2-octadecanoylglycerol + (9Z)-octadecenoate + H(+)</text>
        <dbReference type="Rhea" id="RHEA:38519"/>
        <dbReference type="ChEBI" id="CHEBI:15377"/>
        <dbReference type="ChEBI" id="CHEBI:15378"/>
        <dbReference type="ChEBI" id="CHEBI:30823"/>
        <dbReference type="ChEBI" id="CHEBI:75448"/>
        <dbReference type="ChEBI" id="CHEBI:75456"/>
    </reaction>
    <physiologicalReaction direction="left-to-right" evidence="24">
        <dbReference type="Rhea" id="RHEA:38520"/>
    </physiologicalReaction>
</comment>
<evidence type="ECO:0000256" key="28">
    <source>
        <dbReference type="ARBA" id="ARBA00052463"/>
    </source>
</evidence>
<dbReference type="GO" id="GO:0046872">
    <property type="term" value="F:metal ion binding"/>
    <property type="evidence" value="ECO:0007669"/>
    <property type="project" value="UniProtKB-KW"/>
</dbReference>
<comment type="catalytic activity">
    <reaction evidence="20">
        <text>a 1,2-diacyl-sn-glycerol + H2O = a 2-acylglycerol + a fatty acid + H(+)</text>
        <dbReference type="Rhea" id="RHEA:33275"/>
        <dbReference type="ChEBI" id="CHEBI:15377"/>
        <dbReference type="ChEBI" id="CHEBI:15378"/>
        <dbReference type="ChEBI" id="CHEBI:17389"/>
        <dbReference type="ChEBI" id="CHEBI:17815"/>
        <dbReference type="ChEBI" id="CHEBI:28868"/>
        <dbReference type="EC" id="3.1.1.116"/>
    </reaction>
    <physiologicalReaction direction="left-to-right" evidence="20">
        <dbReference type="Rhea" id="RHEA:33276"/>
    </physiologicalReaction>
</comment>
<evidence type="ECO:0000256" key="26">
    <source>
        <dbReference type="ARBA" id="ARBA00050861"/>
    </source>
</evidence>
<evidence type="ECO:0000256" key="21">
    <source>
        <dbReference type="ARBA" id="ARBA00026104"/>
    </source>
</evidence>
<name>A0A7J7RHB9_MYOMY</name>
<evidence type="ECO:0000256" key="23">
    <source>
        <dbReference type="ARBA" id="ARBA00048382"/>
    </source>
</evidence>
<keyword evidence="19" id="KW-0966">Cell projection</keyword>
<evidence type="ECO:0000256" key="27">
    <source>
        <dbReference type="ARBA" id="ARBA00052106"/>
    </source>
</evidence>
<evidence type="ECO:0000256" key="22">
    <source>
        <dbReference type="ARBA" id="ARBA00037872"/>
    </source>
</evidence>
<feature type="transmembrane region" description="Helical" evidence="34">
    <location>
        <begin position="24"/>
        <end position="42"/>
    </location>
</feature>
<keyword evidence="9" id="KW-0967">Endosome</keyword>
<evidence type="ECO:0000256" key="20">
    <source>
        <dbReference type="ARBA" id="ARBA00024531"/>
    </source>
</evidence>
<keyword evidence="12" id="KW-0442">Lipid degradation</keyword>
<evidence type="ECO:0000256" key="30">
    <source>
        <dbReference type="ARBA" id="ARBA00071957"/>
    </source>
</evidence>
<dbReference type="VEuPathDB" id="HostDB:GeneID_118649087"/>
<evidence type="ECO:0000256" key="15">
    <source>
        <dbReference type="ARBA" id="ARBA00023098"/>
    </source>
</evidence>
<keyword evidence="14" id="KW-0770">Synapse</keyword>
<dbReference type="GO" id="GO:0047372">
    <property type="term" value="F:monoacylglycerol lipase activity"/>
    <property type="evidence" value="ECO:0007669"/>
    <property type="project" value="UniProtKB-ARBA"/>
</dbReference>
<accession>A0A7J7RHB9</accession>
<dbReference type="EC" id="3.1.1.116" evidence="21"/>
<comment type="catalytic activity">
    <reaction evidence="28">
        <text>1-(9Z-octadecenoyl)-2-O-(5Z,8Z,11Z,14Z-eicosatetraenyl)-sn-glycerol + H2O = 2-O-(5Z,8Z,11Z,14Z)-eicosatetraenylglycerol + (9Z)-octadecenoate + H(+)</text>
        <dbReference type="Rhea" id="RHEA:38527"/>
        <dbReference type="ChEBI" id="CHEBI:15377"/>
        <dbReference type="ChEBI" id="CHEBI:15378"/>
        <dbReference type="ChEBI" id="CHEBI:30823"/>
        <dbReference type="ChEBI" id="CHEBI:75913"/>
        <dbReference type="ChEBI" id="CHEBI:75914"/>
    </reaction>
    <physiologicalReaction direction="left-to-right" evidence="28">
        <dbReference type="Rhea" id="RHEA:38528"/>
    </physiologicalReaction>
</comment>
<evidence type="ECO:0000256" key="14">
    <source>
        <dbReference type="ARBA" id="ARBA00023018"/>
    </source>
</evidence>
<keyword evidence="5" id="KW-1003">Cell membrane</keyword>
<evidence type="ECO:0000256" key="29">
    <source>
        <dbReference type="ARBA" id="ARBA00063298"/>
    </source>
</evidence>
<evidence type="ECO:0000256" key="12">
    <source>
        <dbReference type="ARBA" id="ARBA00022963"/>
    </source>
</evidence>
<comment type="caution">
    <text evidence="36">The sequence shown here is derived from an EMBL/GenBank/DDBJ whole genome shotgun (WGS) entry which is preliminary data.</text>
</comment>
<feature type="domain" description="Fungal lipase-type" evidence="35">
    <location>
        <begin position="126"/>
        <end position="261"/>
    </location>
</feature>
<comment type="cofactor">
    <cofactor evidence="1">
        <name>Ca(2+)</name>
        <dbReference type="ChEBI" id="CHEBI:29108"/>
    </cofactor>
</comment>
<evidence type="ECO:0000256" key="1">
    <source>
        <dbReference type="ARBA" id="ARBA00001913"/>
    </source>
</evidence>
<comment type="catalytic activity">
    <reaction evidence="26">
        <text>1-(9Z-octadecenoyl)-2-(5Z,8Z,11Z,14Z-eicosatetraenoyl)-sn-glycerol + H2O = 2-(5Z,8Z,11Z,14Z-eicosatetraenoyl)-glycerol + (9Z)-octadecenoate + H(+)</text>
        <dbReference type="Rhea" id="RHEA:38515"/>
        <dbReference type="ChEBI" id="CHEBI:15377"/>
        <dbReference type="ChEBI" id="CHEBI:15378"/>
        <dbReference type="ChEBI" id="CHEBI:30823"/>
        <dbReference type="ChEBI" id="CHEBI:52392"/>
        <dbReference type="ChEBI" id="CHEBI:75449"/>
    </reaction>
    <physiologicalReaction direction="left-to-right" evidence="26">
        <dbReference type="Rhea" id="RHEA:38516"/>
    </physiologicalReaction>
</comment>
<evidence type="ECO:0000313" key="37">
    <source>
        <dbReference type="Proteomes" id="UP000527355"/>
    </source>
</evidence>
<evidence type="ECO:0000256" key="24">
    <source>
        <dbReference type="ARBA" id="ARBA00050486"/>
    </source>
</evidence>
<evidence type="ECO:0000256" key="25">
    <source>
        <dbReference type="ARBA" id="ARBA00050709"/>
    </source>
</evidence>
<keyword evidence="16 34" id="KW-0472">Membrane</keyword>